<name>A0A2V1DAT6_9PLEO</name>
<dbReference type="Proteomes" id="UP000244855">
    <property type="component" value="Unassembled WGS sequence"/>
</dbReference>
<dbReference type="AlphaFoldDB" id="A0A2V1DAT6"/>
<feature type="non-terminal residue" evidence="1">
    <location>
        <position position="128"/>
    </location>
</feature>
<proteinExistence type="predicted"/>
<keyword evidence="2" id="KW-1185">Reference proteome</keyword>
<dbReference type="EMBL" id="KZ805504">
    <property type="protein sequence ID" value="PVH95208.1"/>
    <property type="molecule type" value="Genomic_DNA"/>
</dbReference>
<organism evidence="1 2">
    <name type="scientific">Periconia macrospinosa</name>
    <dbReference type="NCBI Taxonomy" id="97972"/>
    <lineage>
        <taxon>Eukaryota</taxon>
        <taxon>Fungi</taxon>
        <taxon>Dikarya</taxon>
        <taxon>Ascomycota</taxon>
        <taxon>Pezizomycotina</taxon>
        <taxon>Dothideomycetes</taxon>
        <taxon>Pleosporomycetidae</taxon>
        <taxon>Pleosporales</taxon>
        <taxon>Massarineae</taxon>
        <taxon>Periconiaceae</taxon>
        <taxon>Periconia</taxon>
    </lineage>
</organism>
<evidence type="ECO:0000313" key="1">
    <source>
        <dbReference type="EMBL" id="PVH95208.1"/>
    </source>
</evidence>
<evidence type="ECO:0008006" key="3">
    <source>
        <dbReference type="Google" id="ProtNLM"/>
    </source>
</evidence>
<gene>
    <name evidence="1" type="ORF">DM02DRAFT_601229</name>
</gene>
<evidence type="ECO:0000313" key="2">
    <source>
        <dbReference type="Proteomes" id="UP000244855"/>
    </source>
</evidence>
<protein>
    <recommendedName>
        <fullName evidence="3">F-box domain-containing protein</fullName>
    </recommendedName>
</protein>
<accession>A0A2V1DAT6</accession>
<reference evidence="1 2" key="1">
    <citation type="journal article" date="2018" name="Sci. Rep.">
        <title>Comparative genomics provides insights into the lifestyle and reveals functional heterogeneity of dark septate endophytic fungi.</title>
        <authorList>
            <person name="Knapp D.G."/>
            <person name="Nemeth J.B."/>
            <person name="Barry K."/>
            <person name="Hainaut M."/>
            <person name="Henrissat B."/>
            <person name="Johnson J."/>
            <person name="Kuo A."/>
            <person name="Lim J.H.P."/>
            <person name="Lipzen A."/>
            <person name="Nolan M."/>
            <person name="Ohm R.A."/>
            <person name="Tamas L."/>
            <person name="Grigoriev I.V."/>
            <person name="Spatafora J.W."/>
            <person name="Nagy L.G."/>
            <person name="Kovacs G.M."/>
        </authorList>
    </citation>
    <scope>NUCLEOTIDE SEQUENCE [LARGE SCALE GENOMIC DNA]</scope>
    <source>
        <strain evidence="1 2">DSE2036</strain>
    </source>
</reference>
<sequence length="128" mass="15022">MAWRLISVDNWKKPFDLTWRGVITGELHPSFARHIHGPVKPSPLIYFPKYTHLPVELQLRVVELCDKQTLFQLMHTSQHLRTLAKKLFFSDREAWYGINSEWLFGGGYPGDTNYDINFLASVERLYVD</sequence>
<dbReference type="OrthoDB" id="5397557at2759"/>